<gene>
    <name evidence="2" type="ORF">NDU88_003204</name>
</gene>
<feature type="region of interest" description="Disordered" evidence="1">
    <location>
        <begin position="243"/>
        <end position="262"/>
    </location>
</feature>
<sequence>MGAPQQHSKGLIGLSWLRARLELGRSWRVAARLPFRVRAGRVSTDADRLQNEDMIDASLKQVANRCRNSSNCSSICLSFGKTALHEKVGGRGSEERDDSQPGMVHYKLDSMRHHTQLDRQSLPQAKLDIGEGSGNGGFKPLKNIKTRKKTASSKLTPSAKTFFKVEYPDKLVTFEGEMDGSASRDLEMEPEGEDGCQGGRHSPDSQQQPSTFQGTLVGQQKAGEVMINEEIAPQSVSSLVDMLQGSGVPVPPPDLQPWLSSP</sequence>
<feature type="region of interest" description="Disordered" evidence="1">
    <location>
        <begin position="179"/>
        <end position="221"/>
    </location>
</feature>
<name>A0AAV7NG10_PLEWA</name>
<evidence type="ECO:0000256" key="1">
    <source>
        <dbReference type="SAM" id="MobiDB-lite"/>
    </source>
</evidence>
<feature type="compositionally biased region" description="Polar residues" evidence="1">
    <location>
        <begin position="204"/>
        <end position="218"/>
    </location>
</feature>
<protein>
    <submittedName>
        <fullName evidence="2">Uncharacterized protein</fullName>
    </submittedName>
</protein>
<organism evidence="2 3">
    <name type="scientific">Pleurodeles waltl</name>
    <name type="common">Iberian ribbed newt</name>
    <dbReference type="NCBI Taxonomy" id="8319"/>
    <lineage>
        <taxon>Eukaryota</taxon>
        <taxon>Metazoa</taxon>
        <taxon>Chordata</taxon>
        <taxon>Craniata</taxon>
        <taxon>Vertebrata</taxon>
        <taxon>Euteleostomi</taxon>
        <taxon>Amphibia</taxon>
        <taxon>Batrachia</taxon>
        <taxon>Caudata</taxon>
        <taxon>Salamandroidea</taxon>
        <taxon>Salamandridae</taxon>
        <taxon>Pleurodelinae</taxon>
        <taxon>Pleurodeles</taxon>
    </lineage>
</organism>
<dbReference type="Proteomes" id="UP001066276">
    <property type="component" value="Chromosome 8"/>
</dbReference>
<keyword evidence="3" id="KW-1185">Reference proteome</keyword>
<reference evidence="2" key="1">
    <citation type="journal article" date="2022" name="bioRxiv">
        <title>Sequencing and chromosome-scale assembly of the giantPleurodeles waltlgenome.</title>
        <authorList>
            <person name="Brown T."/>
            <person name="Elewa A."/>
            <person name="Iarovenko S."/>
            <person name="Subramanian E."/>
            <person name="Araus A.J."/>
            <person name="Petzold A."/>
            <person name="Susuki M."/>
            <person name="Suzuki K.-i.T."/>
            <person name="Hayashi T."/>
            <person name="Toyoda A."/>
            <person name="Oliveira C."/>
            <person name="Osipova E."/>
            <person name="Leigh N.D."/>
            <person name="Simon A."/>
            <person name="Yun M.H."/>
        </authorList>
    </citation>
    <scope>NUCLEOTIDE SEQUENCE</scope>
    <source>
        <strain evidence="2">20211129_DDA</strain>
        <tissue evidence="2">Liver</tissue>
    </source>
</reference>
<evidence type="ECO:0000313" key="2">
    <source>
        <dbReference type="EMBL" id="KAJ1114975.1"/>
    </source>
</evidence>
<proteinExistence type="predicted"/>
<comment type="caution">
    <text evidence="2">The sequence shown here is derived from an EMBL/GenBank/DDBJ whole genome shotgun (WGS) entry which is preliminary data.</text>
</comment>
<dbReference type="AlphaFoldDB" id="A0AAV7NG10"/>
<dbReference type="EMBL" id="JANPWB010000012">
    <property type="protein sequence ID" value="KAJ1114975.1"/>
    <property type="molecule type" value="Genomic_DNA"/>
</dbReference>
<accession>A0AAV7NG10</accession>
<evidence type="ECO:0000313" key="3">
    <source>
        <dbReference type="Proteomes" id="UP001066276"/>
    </source>
</evidence>